<protein>
    <recommendedName>
        <fullName evidence="3">SD-repeat containing protein B domain-containing protein</fullName>
    </recommendedName>
</protein>
<dbReference type="EMBL" id="CP049934">
    <property type="protein sequence ID" value="QIM15827.1"/>
    <property type="molecule type" value="Genomic_DNA"/>
</dbReference>
<reference evidence="1 2" key="1">
    <citation type="submission" date="2020-03" db="EMBL/GenBank/DDBJ databases">
        <title>Leucobacter sp. nov., isolated from beetles.</title>
        <authorList>
            <person name="Hyun D.-W."/>
            <person name="Bae J.-W."/>
        </authorList>
    </citation>
    <scope>NUCLEOTIDE SEQUENCE [LARGE SCALE GENOMIC DNA]</scope>
    <source>
        <strain evidence="1 2">HDW9B</strain>
    </source>
</reference>
<dbReference type="Gene3D" id="2.60.40.10">
    <property type="entry name" value="Immunoglobulins"/>
    <property type="match status" value="1"/>
</dbReference>
<dbReference type="InterPro" id="IPR013783">
    <property type="entry name" value="Ig-like_fold"/>
</dbReference>
<organism evidence="1 2">
    <name type="scientific">Leucobacter insecticola</name>
    <dbReference type="NCBI Taxonomy" id="2714934"/>
    <lineage>
        <taxon>Bacteria</taxon>
        <taxon>Bacillati</taxon>
        <taxon>Actinomycetota</taxon>
        <taxon>Actinomycetes</taxon>
        <taxon>Micrococcales</taxon>
        <taxon>Microbacteriaceae</taxon>
        <taxon>Leucobacter</taxon>
    </lineage>
</organism>
<evidence type="ECO:0008006" key="3">
    <source>
        <dbReference type="Google" id="ProtNLM"/>
    </source>
</evidence>
<gene>
    <name evidence="1" type="ORF">G7067_04415</name>
</gene>
<dbReference type="KEGG" id="lins:G7067_04415"/>
<name>A0A6G8FHJ1_9MICO</name>
<keyword evidence="2" id="KW-1185">Reference proteome</keyword>
<dbReference type="Proteomes" id="UP000501387">
    <property type="component" value="Chromosome"/>
</dbReference>
<evidence type="ECO:0000313" key="2">
    <source>
        <dbReference type="Proteomes" id="UP000501387"/>
    </source>
</evidence>
<evidence type="ECO:0000313" key="1">
    <source>
        <dbReference type="EMBL" id="QIM15827.1"/>
    </source>
</evidence>
<dbReference type="AlphaFoldDB" id="A0A6G8FHJ1"/>
<dbReference type="GO" id="GO:0005975">
    <property type="term" value="P:carbohydrate metabolic process"/>
    <property type="evidence" value="ECO:0007669"/>
    <property type="project" value="UniProtKB-ARBA"/>
</dbReference>
<dbReference type="SUPFAM" id="SSF117074">
    <property type="entry name" value="Hypothetical protein PA1324"/>
    <property type="match status" value="1"/>
</dbReference>
<dbReference type="RefSeq" id="WP_166322286.1">
    <property type="nucleotide sequence ID" value="NZ_CP049934.1"/>
</dbReference>
<proteinExistence type="predicted"/>
<accession>A0A6G8FHJ1</accession>
<sequence length="495" mass="50619">MAATVVIDSPSDGSVVSYEGNTQASATAKAQDKTYLPQLVTAGAAVFKNQKIASTATPGYVGPGEEMAYTISFANASIKNFTSAQFVDVLPFDGDNRGSTGFGGSKVELKSVSASMAAPSVAPVTIEYTTDPAVQVQTAVATAGNENAATGVSWTATAPANLKTVTALRFTVEGGMPIGASGSALVKVSAPSLALDGKVNNTISSWLIAETGGDLKSSAASSSPLKSSAVNISGKVYRDLNFDGSVSAGDSTWPATTAGLELVAPDGTVVTTTDIAADGTYQFPLVGADTYQVRLKTPTGWKKLAGSIVTEPGQTYQSPATDVLYQEEVADPILVDKTAAAGMTASTPVLIDVAAGDTLAYPVTAGSIAMAGTTAANTIAVESQPTHGTAQVQLATSGLSKIQYTAPATWPAEYADQASFVDSFTYSWTNVLGVKKTATVEVTVYKPITVTFATPEAASKTIGEKATATYTPTLTTDSGLKSATVTTAPERGRWR</sequence>